<dbReference type="OrthoDB" id="9795306at2"/>
<dbReference type="CDD" id="cd06588">
    <property type="entry name" value="PhnB_like"/>
    <property type="match status" value="1"/>
</dbReference>
<dbReference type="Pfam" id="PF00903">
    <property type="entry name" value="Glyoxalase"/>
    <property type="match status" value="1"/>
</dbReference>
<dbReference type="InterPro" id="IPR029068">
    <property type="entry name" value="Glyas_Bleomycin-R_OHBP_Dase"/>
</dbReference>
<dbReference type="EMBL" id="VKAC01000001">
    <property type="protein sequence ID" value="TXR57735.1"/>
    <property type="molecule type" value="Genomic_DNA"/>
</dbReference>
<dbReference type="Proteomes" id="UP000321234">
    <property type="component" value="Unassembled WGS sequence"/>
</dbReference>
<evidence type="ECO:0000259" key="1">
    <source>
        <dbReference type="Pfam" id="PF00903"/>
    </source>
</evidence>
<dbReference type="InterPro" id="IPR004360">
    <property type="entry name" value="Glyas_Fos-R_dOase_dom"/>
</dbReference>
<keyword evidence="3" id="KW-1185">Reference proteome</keyword>
<reference evidence="2 3" key="1">
    <citation type="submission" date="2019-07" db="EMBL/GenBank/DDBJ databases">
        <title>Quadrisphaera sp. strain DD2A genome sequencing and assembly.</title>
        <authorList>
            <person name="Kim I."/>
        </authorList>
    </citation>
    <scope>NUCLEOTIDE SEQUENCE [LARGE SCALE GENOMIC DNA]</scope>
    <source>
        <strain evidence="2 3">DD2A</strain>
    </source>
</reference>
<comment type="caution">
    <text evidence="2">The sequence shown here is derived from an EMBL/GenBank/DDBJ whole genome shotgun (WGS) entry which is preliminary data.</text>
</comment>
<proteinExistence type="predicted"/>
<dbReference type="AlphaFoldDB" id="A0A5C8ZI47"/>
<gene>
    <name evidence="2" type="ORF">FMM08_00205</name>
</gene>
<dbReference type="PANTHER" id="PTHR33990">
    <property type="entry name" value="PROTEIN YJDN-RELATED"/>
    <property type="match status" value="1"/>
</dbReference>
<evidence type="ECO:0000313" key="3">
    <source>
        <dbReference type="Proteomes" id="UP000321234"/>
    </source>
</evidence>
<feature type="domain" description="Glyoxalase/fosfomycin resistance/dioxygenase" evidence="1">
    <location>
        <begin position="10"/>
        <end position="130"/>
    </location>
</feature>
<dbReference type="RefSeq" id="WP_147924360.1">
    <property type="nucleotide sequence ID" value="NZ_VKAC01000001.1"/>
</dbReference>
<dbReference type="SUPFAM" id="SSF54593">
    <property type="entry name" value="Glyoxalase/Bleomycin resistance protein/Dihydroxybiphenyl dioxygenase"/>
    <property type="match status" value="1"/>
</dbReference>
<name>A0A5C8ZI47_9ACTN</name>
<dbReference type="PANTHER" id="PTHR33990:SF1">
    <property type="entry name" value="PROTEIN YJDN"/>
    <property type="match status" value="1"/>
</dbReference>
<protein>
    <submittedName>
        <fullName evidence="2">VOC family protein</fullName>
    </submittedName>
</protein>
<dbReference type="Gene3D" id="3.10.180.10">
    <property type="entry name" value="2,3-Dihydroxybiphenyl 1,2-Dioxygenase, domain 1"/>
    <property type="match status" value="1"/>
</dbReference>
<organism evidence="2 3">
    <name type="scientific">Quadrisphaera setariae</name>
    <dbReference type="NCBI Taxonomy" id="2593304"/>
    <lineage>
        <taxon>Bacteria</taxon>
        <taxon>Bacillati</taxon>
        <taxon>Actinomycetota</taxon>
        <taxon>Actinomycetes</taxon>
        <taxon>Kineosporiales</taxon>
        <taxon>Kineosporiaceae</taxon>
        <taxon>Quadrisphaera</taxon>
    </lineage>
</organism>
<sequence>MSYTLNPYLNFRGTAREAMEFYASVLGGKLSLMTFTEGGMPMGGEEDGWVMHGQLDLPNGMVLMGSDTPTSMPFDEVKGFAVALTGDDGDTLLGWYRALAATGHEDVPLAKAPWGAWFGQCKDRWGTPWMVNADGVTAPA</sequence>
<evidence type="ECO:0000313" key="2">
    <source>
        <dbReference type="EMBL" id="TXR57735.1"/>
    </source>
</evidence>
<accession>A0A5C8ZI47</accession>
<dbReference type="InterPro" id="IPR028973">
    <property type="entry name" value="PhnB-like"/>
</dbReference>